<proteinExistence type="predicted"/>
<evidence type="ECO:0000313" key="3">
    <source>
        <dbReference type="Proteomes" id="UP000559027"/>
    </source>
</evidence>
<organism evidence="2 3">
    <name type="scientific">Leucocoprinus leucothites</name>
    <dbReference type="NCBI Taxonomy" id="201217"/>
    <lineage>
        <taxon>Eukaryota</taxon>
        <taxon>Fungi</taxon>
        <taxon>Dikarya</taxon>
        <taxon>Basidiomycota</taxon>
        <taxon>Agaricomycotina</taxon>
        <taxon>Agaricomycetes</taxon>
        <taxon>Agaricomycetidae</taxon>
        <taxon>Agaricales</taxon>
        <taxon>Agaricineae</taxon>
        <taxon>Agaricaceae</taxon>
        <taxon>Leucocoprinus</taxon>
    </lineage>
</organism>
<accession>A0A8H5D319</accession>
<sequence length="469" mass="52542">MATDISKSAWELTRAQRELVNNCFEEHQYETAIAMLDQLCTSEFNPWPSHIRQLIYISLQSADESSAKDEVDTSVQASPSKFIKQQQLQMSTNFIPTKAVFDAQRVLMAYLHTSSPRALSRALPQRRPPPVLAIDHNEAESTIARRAAYITQFQDCWELLRNDFSLRQNGLPSTPKAKSKTRRQSERQSYSKPDASSPLAVQEHAWCLLEWLIGLFEKDERLTTLPDPSSPLLADQLLDQSGKAYLESPTAIIACCLQQTQLQRRRLGGRLLSLLVNLTSTADLDLNALVVAIYTRISSLSQLSQLLSQLGHSTTQALKFKVALCQMLISGLGSSTLGNAPKPQPRMRPKPTEADSQDLNVESQLAAKPSVPSIPEVLRLVRTATPERAADDGSFTLLWSKFQLLLAYGTLQIRMRPQDRDLQWIKAVTETLPQLAREVFEQKGTEASMYQLLLENQTASWRQALDAAP</sequence>
<feature type="region of interest" description="Disordered" evidence="1">
    <location>
        <begin position="168"/>
        <end position="196"/>
    </location>
</feature>
<keyword evidence="3" id="KW-1185">Reference proteome</keyword>
<gene>
    <name evidence="2" type="ORF">D9756_007536</name>
</gene>
<reference evidence="2 3" key="1">
    <citation type="journal article" date="2020" name="ISME J.">
        <title>Uncovering the hidden diversity of litter-decomposition mechanisms in mushroom-forming fungi.</title>
        <authorList>
            <person name="Floudas D."/>
            <person name="Bentzer J."/>
            <person name="Ahren D."/>
            <person name="Johansson T."/>
            <person name="Persson P."/>
            <person name="Tunlid A."/>
        </authorList>
    </citation>
    <scope>NUCLEOTIDE SEQUENCE [LARGE SCALE GENOMIC DNA]</scope>
    <source>
        <strain evidence="2 3">CBS 146.42</strain>
    </source>
</reference>
<dbReference type="Proteomes" id="UP000559027">
    <property type="component" value="Unassembled WGS sequence"/>
</dbReference>
<protein>
    <submittedName>
        <fullName evidence="2">Uncharacterized protein</fullName>
    </submittedName>
</protein>
<evidence type="ECO:0000256" key="1">
    <source>
        <dbReference type="SAM" id="MobiDB-lite"/>
    </source>
</evidence>
<dbReference type="AlphaFoldDB" id="A0A8H5D319"/>
<name>A0A8H5D319_9AGAR</name>
<evidence type="ECO:0000313" key="2">
    <source>
        <dbReference type="EMBL" id="KAF5351803.1"/>
    </source>
</evidence>
<feature type="region of interest" description="Disordered" evidence="1">
    <location>
        <begin position="336"/>
        <end position="356"/>
    </location>
</feature>
<comment type="caution">
    <text evidence="2">The sequence shown here is derived from an EMBL/GenBank/DDBJ whole genome shotgun (WGS) entry which is preliminary data.</text>
</comment>
<dbReference type="EMBL" id="JAACJO010000012">
    <property type="protein sequence ID" value="KAF5351803.1"/>
    <property type="molecule type" value="Genomic_DNA"/>
</dbReference>
<dbReference type="OrthoDB" id="2337158at2759"/>